<reference evidence="2" key="1">
    <citation type="submission" date="2021-06" db="EMBL/GenBank/DDBJ databases">
        <authorList>
            <person name="Huq M.A."/>
        </authorList>
    </citation>
    <scope>NUCLEOTIDE SEQUENCE</scope>
    <source>
        <strain evidence="2">MAH-26</strain>
    </source>
</reference>
<name>A0A9E2W3H0_9BACT</name>
<dbReference type="EMBL" id="JAHSPG010000002">
    <property type="protein sequence ID" value="MBV4356238.1"/>
    <property type="molecule type" value="Genomic_DNA"/>
</dbReference>
<gene>
    <name evidence="2" type="ORF">KTO63_03695</name>
</gene>
<evidence type="ECO:0000259" key="1">
    <source>
        <dbReference type="Pfam" id="PF09413"/>
    </source>
</evidence>
<dbReference type="AlphaFoldDB" id="A0A9E2W3H0"/>
<organism evidence="2 3">
    <name type="scientific">Pinibacter aurantiacus</name>
    <dbReference type="NCBI Taxonomy" id="2851599"/>
    <lineage>
        <taxon>Bacteria</taxon>
        <taxon>Pseudomonadati</taxon>
        <taxon>Bacteroidota</taxon>
        <taxon>Chitinophagia</taxon>
        <taxon>Chitinophagales</taxon>
        <taxon>Chitinophagaceae</taxon>
        <taxon>Pinibacter</taxon>
    </lineage>
</organism>
<evidence type="ECO:0000313" key="2">
    <source>
        <dbReference type="EMBL" id="MBV4356238.1"/>
    </source>
</evidence>
<dbReference type="RefSeq" id="WP_217789797.1">
    <property type="nucleotide sequence ID" value="NZ_JAHSPG010000002.1"/>
</dbReference>
<accession>A0A9E2W3H0</accession>
<protein>
    <submittedName>
        <fullName evidence="2">DUF2007 domain-containing protein</fullName>
    </submittedName>
</protein>
<keyword evidence="3" id="KW-1185">Reference proteome</keyword>
<dbReference type="Proteomes" id="UP000812270">
    <property type="component" value="Unassembled WGS sequence"/>
</dbReference>
<dbReference type="Pfam" id="PF09413">
    <property type="entry name" value="DUF2007"/>
    <property type="match status" value="1"/>
</dbReference>
<dbReference type="InterPro" id="IPR018551">
    <property type="entry name" value="DUF2007"/>
</dbReference>
<sequence length="129" mass="14724">MKAIRSYDNYINANMQLSLLKDAGLNCYIQDEYTITIDPLLSPALGGMKLMVNEEDIEEANRILETTERTFLENVACENCGQKSVQKIVNVKTFDTVWQQLWSVLKNGQPVEQTTVYRCYSCGAMQEEL</sequence>
<comment type="caution">
    <text evidence="2">The sequence shown here is derived from an EMBL/GenBank/DDBJ whole genome shotgun (WGS) entry which is preliminary data.</text>
</comment>
<proteinExistence type="predicted"/>
<feature type="domain" description="DUF2007" evidence="1">
    <location>
        <begin position="1"/>
        <end position="66"/>
    </location>
</feature>
<evidence type="ECO:0000313" key="3">
    <source>
        <dbReference type="Proteomes" id="UP000812270"/>
    </source>
</evidence>